<evidence type="ECO:0000313" key="6">
    <source>
        <dbReference type="Proteomes" id="UP000294850"/>
    </source>
</evidence>
<dbReference type="Proteomes" id="UP000294850">
    <property type="component" value="Unassembled WGS sequence"/>
</dbReference>
<keyword evidence="2" id="KW-0238">DNA-binding</keyword>
<keyword evidence="6" id="KW-1185">Reference proteome</keyword>
<protein>
    <submittedName>
        <fullName evidence="5">Response regulator transcription factor</fullName>
    </submittedName>
</protein>
<organism evidence="5 6">
    <name type="scientific">Dyadobacter psychrotolerans</name>
    <dbReference type="NCBI Taxonomy" id="2541721"/>
    <lineage>
        <taxon>Bacteria</taxon>
        <taxon>Pseudomonadati</taxon>
        <taxon>Bacteroidota</taxon>
        <taxon>Cytophagia</taxon>
        <taxon>Cytophagales</taxon>
        <taxon>Spirosomataceae</taxon>
        <taxon>Dyadobacter</taxon>
    </lineage>
</organism>
<dbReference type="OrthoDB" id="965844at2"/>
<evidence type="ECO:0000313" key="5">
    <source>
        <dbReference type="EMBL" id="TDE12459.1"/>
    </source>
</evidence>
<dbReference type="PROSITE" id="PS00622">
    <property type="entry name" value="HTH_LUXR_1"/>
    <property type="match status" value="1"/>
</dbReference>
<dbReference type="PRINTS" id="PR00038">
    <property type="entry name" value="HTHLUXR"/>
</dbReference>
<keyword evidence="3" id="KW-0804">Transcription</keyword>
<evidence type="ECO:0000256" key="2">
    <source>
        <dbReference type="ARBA" id="ARBA00023125"/>
    </source>
</evidence>
<dbReference type="AlphaFoldDB" id="A0A4R5DFA9"/>
<dbReference type="RefSeq" id="WP_131960526.1">
    <property type="nucleotide sequence ID" value="NZ_SMFL01000009.1"/>
</dbReference>
<gene>
    <name evidence="5" type="ORF">E0F88_22450</name>
</gene>
<evidence type="ECO:0000256" key="1">
    <source>
        <dbReference type="ARBA" id="ARBA00023015"/>
    </source>
</evidence>
<reference evidence="5 6" key="1">
    <citation type="submission" date="2019-03" db="EMBL/GenBank/DDBJ databases">
        <title>Dyadobacter AR-3-6 sp. nov., isolated from arctic soil.</title>
        <authorList>
            <person name="Chaudhary D.K."/>
        </authorList>
    </citation>
    <scope>NUCLEOTIDE SEQUENCE [LARGE SCALE GENOMIC DNA]</scope>
    <source>
        <strain evidence="5 6">AR-3-6</strain>
    </source>
</reference>
<comment type="caution">
    <text evidence="5">The sequence shown here is derived from an EMBL/GenBank/DDBJ whole genome shotgun (WGS) entry which is preliminary data.</text>
</comment>
<dbReference type="SUPFAM" id="SSF46894">
    <property type="entry name" value="C-terminal effector domain of the bipartite response regulators"/>
    <property type="match status" value="1"/>
</dbReference>
<dbReference type="InterPro" id="IPR000792">
    <property type="entry name" value="Tscrpt_reg_LuxR_C"/>
</dbReference>
<dbReference type="Gene3D" id="1.10.10.10">
    <property type="entry name" value="Winged helix-like DNA-binding domain superfamily/Winged helix DNA-binding domain"/>
    <property type="match status" value="1"/>
</dbReference>
<name>A0A4R5DFA9_9BACT</name>
<accession>A0A4R5DFA9</accession>
<dbReference type="InterPro" id="IPR036388">
    <property type="entry name" value="WH-like_DNA-bd_sf"/>
</dbReference>
<dbReference type="Pfam" id="PF00196">
    <property type="entry name" value="GerE"/>
    <property type="match status" value="1"/>
</dbReference>
<dbReference type="PANTHER" id="PTHR44688:SF16">
    <property type="entry name" value="DNA-BINDING TRANSCRIPTIONAL ACTIVATOR DEVR_DOSR"/>
    <property type="match status" value="1"/>
</dbReference>
<dbReference type="EMBL" id="SMFL01000009">
    <property type="protein sequence ID" value="TDE12459.1"/>
    <property type="molecule type" value="Genomic_DNA"/>
</dbReference>
<dbReference type="SMART" id="SM00421">
    <property type="entry name" value="HTH_LUXR"/>
    <property type="match status" value="1"/>
</dbReference>
<sequence length="66" mass="7502">MFTKKEMVILSLIASGLTSKKIALHLHLSIDTIKTHRKNIIKKAKSRGLIFDSLLRLAIQMKENSK</sequence>
<feature type="domain" description="HTH luxR-type" evidence="4">
    <location>
        <begin position="1"/>
        <end position="58"/>
    </location>
</feature>
<dbReference type="GO" id="GO:0003677">
    <property type="term" value="F:DNA binding"/>
    <property type="evidence" value="ECO:0007669"/>
    <property type="project" value="UniProtKB-KW"/>
</dbReference>
<dbReference type="GO" id="GO:0006355">
    <property type="term" value="P:regulation of DNA-templated transcription"/>
    <property type="evidence" value="ECO:0007669"/>
    <property type="project" value="InterPro"/>
</dbReference>
<dbReference type="PROSITE" id="PS50043">
    <property type="entry name" value="HTH_LUXR_2"/>
    <property type="match status" value="1"/>
</dbReference>
<evidence type="ECO:0000259" key="4">
    <source>
        <dbReference type="PROSITE" id="PS50043"/>
    </source>
</evidence>
<keyword evidence="1" id="KW-0805">Transcription regulation</keyword>
<dbReference type="InterPro" id="IPR016032">
    <property type="entry name" value="Sig_transdc_resp-reg_C-effctor"/>
</dbReference>
<evidence type="ECO:0000256" key="3">
    <source>
        <dbReference type="ARBA" id="ARBA00023163"/>
    </source>
</evidence>
<proteinExistence type="predicted"/>
<dbReference type="PANTHER" id="PTHR44688">
    <property type="entry name" value="DNA-BINDING TRANSCRIPTIONAL ACTIVATOR DEVR_DOSR"/>
    <property type="match status" value="1"/>
</dbReference>